<protein>
    <recommendedName>
        <fullName evidence="3">Phage head-tail adapter protein</fullName>
    </recommendedName>
</protein>
<gene>
    <name evidence="1" type="ORF">B6U60_03970</name>
</gene>
<evidence type="ECO:0008006" key="3">
    <source>
        <dbReference type="Google" id="ProtNLM"/>
    </source>
</evidence>
<proteinExistence type="predicted"/>
<evidence type="ECO:0000313" key="1">
    <source>
        <dbReference type="EMBL" id="OQQ84466.1"/>
    </source>
</evidence>
<reference evidence="1 2" key="1">
    <citation type="submission" date="2017-03" db="EMBL/GenBank/DDBJ databases">
        <title>Phylogenomics and comparative genomics of Lactobacillus salivarius, a mammalian gut commensal.</title>
        <authorList>
            <person name="Harris H.M."/>
        </authorList>
    </citation>
    <scope>NUCLEOTIDE SEQUENCE [LARGE SCALE GENOMIC DNA]</scope>
    <source>
        <strain evidence="1 2">LMG 14477</strain>
    </source>
</reference>
<name>A0A1V9R1T6_9LACO</name>
<dbReference type="EMBL" id="NBEB01000040">
    <property type="protein sequence ID" value="OQQ84466.1"/>
    <property type="molecule type" value="Genomic_DNA"/>
</dbReference>
<dbReference type="AlphaFoldDB" id="A0A1V9R1T6"/>
<sequence>MMKVRAMKKKYSFGDFRIPVTFFGASEIDSPEPNATGQTEVYSALCFAYSPSAKDYTVLNSAGVKQGVTIVMPDTRGQFIPDVSMTVTISDYRYRGIEWNVLEVRPDFDDDRFVTIVLGAVQ</sequence>
<evidence type="ECO:0000313" key="2">
    <source>
        <dbReference type="Proteomes" id="UP000192638"/>
    </source>
</evidence>
<comment type="caution">
    <text evidence="1">The sequence shown here is derived from an EMBL/GenBank/DDBJ whole genome shotgun (WGS) entry which is preliminary data.</text>
</comment>
<dbReference type="Proteomes" id="UP000192638">
    <property type="component" value="Unassembled WGS sequence"/>
</dbReference>
<accession>A0A1V9R1T6</accession>
<organism evidence="1 2">
    <name type="scientific">Ligilactobacillus salivarius</name>
    <dbReference type="NCBI Taxonomy" id="1624"/>
    <lineage>
        <taxon>Bacteria</taxon>
        <taxon>Bacillati</taxon>
        <taxon>Bacillota</taxon>
        <taxon>Bacilli</taxon>
        <taxon>Lactobacillales</taxon>
        <taxon>Lactobacillaceae</taxon>
        <taxon>Ligilactobacillus</taxon>
    </lineage>
</organism>